<dbReference type="OrthoDB" id="9787514at2"/>
<dbReference type="PANTHER" id="PTHR44757:SF2">
    <property type="entry name" value="BIOFILM ARCHITECTURE MAINTENANCE PROTEIN MBAA"/>
    <property type="match status" value="1"/>
</dbReference>
<gene>
    <name evidence="7" type="ORF">EH243_02210</name>
</gene>
<dbReference type="Pfam" id="PF00990">
    <property type="entry name" value="GGDEF"/>
    <property type="match status" value="1"/>
</dbReference>
<feature type="domain" description="PAC" evidence="4">
    <location>
        <begin position="262"/>
        <end position="314"/>
    </location>
</feature>
<dbReference type="Gene3D" id="3.30.450.20">
    <property type="entry name" value="PAS domain"/>
    <property type="match status" value="1"/>
</dbReference>
<evidence type="ECO:0000313" key="8">
    <source>
        <dbReference type="Proteomes" id="UP000283087"/>
    </source>
</evidence>
<evidence type="ECO:0000259" key="5">
    <source>
        <dbReference type="PROSITE" id="PS50883"/>
    </source>
</evidence>
<dbReference type="SMART" id="SM00086">
    <property type="entry name" value="PAC"/>
    <property type="match status" value="1"/>
</dbReference>
<dbReference type="InterPro" id="IPR001610">
    <property type="entry name" value="PAC"/>
</dbReference>
<feature type="domain" description="EAL" evidence="5">
    <location>
        <begin position="496"/>
        <end position="748"/>
    </location>
</feature>
<dbReference type="PROSITE" id="PS50110">
    <property type="entry name" value="RESPONSE_REGULATORY"/>
    <property type="match status" value="1"/>
</dbReference>
<evidence type="ECO:0000256" key="1">
    <source>
        <dbReference type="PROSITE-ProRule" id="PRU00169"/>
    </source>
</evidence>
<dbReference type="InterPro" id="IPR052155">
    <property type="entry name" value="Biofilm_reg_signaling"/>
</dbReference>
<dbReference type="Gene3D" id="3.40.50.2300">
    <property type="match status" value="1"/>
</dbReference>
<evidence type="ECO:0000259" key="4">
    <source>
        <dbReference type="PROSITE" id="PS50113"/>
    </source>
</evidence>
<dbReference type="InterPro" id="IPR043128">
    <property type="entry name" value="Rev_trsase/Diguanyl_cyclase"/>
</dbReference>
<dbReference type="InterPro" id="IPR000700">
    <property type="entry name" value="PAS-assoc_C"/>
</dbReference>
<evidence type="ECO:0000259" key="2">
    <source>
        <dbReference type="PROSITE" id="PS50110"/>
    </source>
</evidence>
<dbReference type="InterPro" id="IPR001633">
    <property type="entry name" value="EAL_dom"/>
</dbReference>
<dbReference type="InterPro" id="IPR011006">
    <property type="entry name" value="CheY-like_superfamily"/>
</dbReference>
<dbReference type="Pfam" id="PF00072">
    <property type="entry name" value="Response_reg"/>
    <property type="match status" value="1"/>
</dbReference>
<dbReference type="SMART" id="SM00052">
    <property type="entry name" value="EAL"/>
    <property type="match status" value="1"/>
</dbReference>
<protein>
    <submittedName>
        <fullName evidence="7">EAL domain-containing protein</fullName>
    </submittedName>
</protein>
<dbReference type="SMART" id="SM00448">
    <property type="entry name" value="REC"/>
    <property type="match status" value="1"/>
</dbReference>
<feature type="domain" description="GGDEF" evidence="6">
    <location>
        <begin position="346"/>
        <end position="486"/>
    </location>
</feature>
<dbReference type="CDD" id="cd01948">
    <property type="entry name" value="EAL"/>
    <property type="match status" value="1"/>
</dbReference>
<dbReference type="PROSITE" id="PS50883">
    <property type="entry name" value="EAL"/>
    <property type="match status" value="1"/>
</dbReference>
<dbReference type="Gene3D" id="3.20.20.450">
    <property type="entry name" value="EAL domain"/>
    <property type="match status" value="1"/>
</dbReference>
<dbReference type="SMART" id="SM00091">
    <property type="entry name" value="PAS"/>
    <property type="match status" value="1"/>
</dbReference>
<reference evidence="7 8" key="1">
    <citation type="submission" date="2018-11" db="EMBL/GenBank/DDBJ databases">
        <title>The draft genome sequence of Amphritea opalescens ANRC-JH13T.</title>
        <authorList>
            <person name="Fang Z."/>
            <person name="Zhang Y."/>
            <person name="Han X."/>
        </authorList>
    </citation>
    <scope>NUCLEOTIDE SEQUENCE [LARGE SCALE GENOMIC DNA]</scope>
    <source>
        <strain evidence="7 8">ANRC-JH13</strain>
    </source>
</reference>
<dbReference type="InterPro" id="IPR001789">
    <property type="entry name" value="Sig_transdc_resp-reg_receiver"/>
</dbReference>
<dbReference type="PROSITE" id="PS50887">
    <property type="entry name" value="GGDEF"/>
    <property type="match status" value="1"/>
</dbReference>
<dbReference type="SUPFAM" id="SSF55073">
    <property type="entry name" value="Nucleotide cyclase"/>
    <property type="match status" value="1"/>
</dbReference>
<name>A0A430KUB5_9GAMM</name>
<accession>A0A430KUB5</accession>
<dbReference type="SUPFAM" id="SSF141868">
    <property type="entry name" value="EAL domain-like"/>
    <property type="match status" value="1"/>
</dbReference>
<dbReference type="SMART" id="SM00267">
    <property type="entry name" value="GGDEF"/>
    <property type="match status" value="1"/>
</dbReference>
<dbReference type="Pfam" id="PF00563">
    <property type="entry name" value="EAL"/>
    <property type="match status" value="1"/>
</dbReference>
<dbReference type="SUPFAM" id="SSF55785">
    <property type="entry name" value="PYP-like sensor domain (PAS domain)"/>
    <property type="match status" value="1"/>
</dbReference>
<dbReference type="PANTHER" id="PTHR44757">
    <property type="entry name" value="DIGUANYLATE CYCLASE DGCP"/>
    <property type="match status" value="1"/>
</dbReference>
<dbReference type="InterPro" id="IPR035965">
    <property type="entry name" value="PAS-like_dom_sf"/>
</dbReference>
<keyword evidence="1" id="KW-0597">Phosphoprotein</keyword>
<dbReference type="NCBIfam" id="TIGR00254">
    <property type="entry name" value="GGDEF"/>
    <property type="match status" value="1"/>
</dbReference>
<evidence type="ECO:0000259" key="3">
    <source>
        <dbReference type="PROSITE" id="PS50112"/>
    </source>
</evidence>
<dbReference type="InterPro" id="IPR029787">
    <property type="entry name" value="Nucleotide_cyclase"/>
</dbReference>
<dbReference type="CDD" id="cd19920">
    <property type="entry name" value="REC_PA4781-like"/>
    <property type="match status" value="1"/>
</dbReference>
<dbReference type="EMBL" id="RQXW01000002">
    <property type="protein sequence ID" value="RTE67048.1"/>
    <property type="molecule type" value="Genomic_DNA"/>
</dbReference>
<dbReference type="CDD" id="cd01949">
    <property type="entry name" value="GGDEF"/>
    <property type="match status" value="1"/>
</dbReference>
<dbReference type="AlphaFoldDB" id="A0A430KUB5"/>
<dbReference type="CDD" id="cd00130">
    <property type="entry name" value="PAS"/>
    <property type="match status" value="1"/>
</dbReference>
<comment type="caution">
    <text evidence="7">The sequence shown here is derived from an EMBL/GenBank/DDBJ whole genome shotgun (WGS) entry which is preliminary data.</text>
</comment>
<evidence type="ECO:0000313" key="7">
    <source>
        <dbReference type="EMBL" id="RTE67048.1"/>
    </source>
</evidence>
<sequence>MKQKVPAVIGSASAKNQGALMNRTLSTARPLLLMVDDVPSNIHVLAQSLQADFDIMIATDGPSALSLIHKERPDLILLDVMMPGMDGYEVCKQLQLDSATSHIPIIFVTAKSESDSEEHGLQLGAVDYITKPFTVSVVRARVNTHLKLKSLVKQLEEANQRLHYKLCLLEKQHTQMLSYSTELEEVRERQKLFAQVFESTSDGVMITDPKGKIIAVNSAFTRVSGYSEEEVLGQPPRMLRSGRHDECFYREMWQSIKSTGHWTGEVWNKNKNGELYLELLTISAVHDEDEVVKCYIGVFSDITQLREVQQRMDFLTWHDPLTSLPNRLLLTDRLSQLLGNTYRQGGFGALLVFGLQGFSNLCVTRGSALGDKVLADLAQALTGYLTDGNSLARLEGDQFAMLLPQVHGSSEEAADTVHQHAYGIQALVAEISKTIENDLFQLRAAVGAAIYPGSSEEPVSSVISHAETACFRAKNTGNDGAVVFFETDMGERIEQRLTDEHKLRLGIQQGQLRVYLQSQIYSDGRLHGAEALVRWVHPEEGLISPAAFIPLAEASGLIVQIDRWMIDHVSALLGPLRESHPQLKMSVNVSSECFQCDDFVSYTEECLQRYNVAPSQLVIEVTESTMLDNIDRVVGKMIALADSGVSFSIDDFGTGYSSLYYLKSLPLTELKIDQSFIRDMLNDPNDAELVNVIQQIAARFKLSVVAEGVETEAQAEYLRQNGQPLMQGYLFSIPEPADQWLKRIEPGLEKDEH</sequence>
<dbReference type="Proteomes" id="UP000283087">
    <property type="component" value="Unassembled WGS sequence"/>
</dbReference>
<dbReference type="InterPro" id="IPR000160">
    <property type="entry name" value="GGDEF_dom"/>
</dbReference>
<evidence type="ECO:0000259" key="6">
    <source>
        <dbReference type="PROSITE" id="PS50887"/>
    </source>
</evidence>
<feature type="domain" description="Response regulatory" evidence="2">
    <location>
        <begin position="31"/>
        <end position="146"/>
    </location>
</feature>
<feature type="domain" description="PAS" evidence="3">
    <location>
        <begin position="189"/>
        <end position="234"/>
    </location>
</feature>
<dbReference type="PROSITE" id="PS50112">
    <property type="entry name" value="PAS"/>
    <property type="match status" value="1"/>
</dbReference>
<organism evidence="7 8">
    <name type="scientific">Amphritea opalescens</name>
    <dbReference type="NCBI Taxonomy" id="2490544"/>
    <lineage>
        <taxon>Bacteria</taxon>
        <taxon>Pseudomonadati</taxon>
        <taxon>Pseudomonadota</taxon>
        <taxon>Gammaproteobacteria</taxon>
        <taxon>Oceanospirillales</taxon>
        <taxon>Oceanospirillaceae</taxon>
        <taxon>Amphritea</taxon>
    </lineage>
</organism>
<dbReference type="Gene3D" id="3.30.70.270">
    <property type="match status" value="1"/>
</dbReference>
<keyword evidence="8" id="KW-1185">Reference proteome</keyword>
<dbReference type="PROSITE" id="PS50113">
    <property type="entry name" value="PAC"/>
    <property type="match status" value="1"/>
</dbReference>
<dbReference type="InterPro" id="IPR035919">
    <property type="entry name" value="EAL_sf"/>
</dbReference>
<proteinExistence type="predicted"/>
<dbReference type="Pfam" id="PF13426">
    <property type="entry name" value="PAS_9"/>
    <property type="match status" value="1"/>
</dbReference>
<dbReference type="InterPro" id="IPR000014">
    <property type="entry name" value="PAS"/>
</dbReference>
<dbReference type="NCBIfam" id="TIGR00229">
    <property type="entry name" value="sensory_box"/>
    <property type="match status" value="1"/>
</dbReference>
<dbReference type="SUPFAM" id="SSF52172">
    <property type="entry name" value="CheY-like"/>
    <property type="match status" value="1"/>
</dbReference>
<feature type="modified residue" description="4-aspartylphosphate" evidence="1">
    <location>
        <position position="79"/>
    </location>
</feature>
<dbReference type="GO" id="GO:0000160">
    <property type="term" value="P:phosphorelay signal transduction system"/>
    <property type="evidence" value="ECO:0007669"/>
    <property type="project" value="InterPro"/>
</dbReference>